<organism evidence="3">
    <name type="scientific">Thelazia callipaeda</name>
    <name type="common">Oriental eyeworm</name>
    <name type="synonym">Parasitic nematode</name>
    <dbReference type="NCBI Taxonomy" id="103827"/>
    <lineage>
        <taxon>Eukaryota</taxon>
        <taxon>Metazoa</taxon>
        <taxon>Ecdysozoa</taxon>
        <taxon>Nematoda</taxon>
        <taxon>Chromadorea</taxon>
        <taxon>Rhabditida</taxon>
        <taxon>Spirurina</taxon>
        <taxon>Spiruromorpha</taxon>
        <taxon>Thelazioidea</taxon>
        <taxon>Thelaziidae</taxon>
        <taxon>Thelazia</taxon>
    </lineage>
</organism>
<dbReference type="EMBL" id="UYYF01004277">
    <property type="protein sequence ID" value="VDN01203.1"/>
    <property type="molecule type" value="Genomic_DNA"/>
</dbReference>
<accession>A0A0N5CV29</accession>
<protein>
    <submittedName>
        <fullName evidence="3">Major sperm protein</fullName>
    </submittedName>
</protein>
<dbReference type="OrthoDB" id="5853820at2759"/>
<dbReference type="Proteomes" id="UP000276776">
    <property type="component" value="Unassembled WGS sequence"/>
</dbReference>
<sequence length="249" mass="27960">MSYPKEIIFPTANKLVVRRLLLRNATRMDFAVKLRTNSAALVPEPSQGFLRAGHTQSVLLRFNSAKNASVVLNHLNNSNKDSTIFQKQTLKIYCRTVNRKTEADCRRWFLSPTDESKESHNQLAQTLKIKTSKGFTPLETVLDLPCMALIIQAQQYPVLTVDDSDTVTAHQIDSDTNTACMISESELLEMLPPDCTISTAKGIEEASWNNNSFWYVTSRPICGVLEKFFDSIFPPDDRQEAIAPCGATR</sequence>
<reference evidence="3" key="1">
    <citation type="submission" date="2017-02" db="UniProtKB">
        <authorList>
            <consortium name="WormBaseParasite"/>
        </authorList>
    </citation>
    <scope>IDENTIFICATION</scope>
</reference>
<evidence type="ECO:0000313" key="1">
    <source>
        <dbReference type="EMBL" id="VDN01203.1"/>
    </source>
</evidence>
<dbReference type="WBParaSite" id="TCLT_0000414901-mRNA-1">
    <property type="protein sequence ID" value="TCLT_0000414901-mRNA-1"/>
    <property type="gene ID" value="TCLT_0000414901"/>
</dbReference>
<evidence type="ECO:0000313" key="3">
    <source>
        <dbReference type="WBParaSite" id="TCLT_0000414901-mRNA-1"/>
    </source>
</evidence>
<keyword evidence="2" id="KW-1185">Reference proteome</keyword>
<reference evidence="1 2" key="2">
    <citation type="submission" date="2018-11" db="EMBL/GenBank/DDBJ databases">
        <authorList>
            <consortium name="Pathogen Informatics"/>
        </authorList>
    </citation>
    <scope>NUCLEOTIDE SEQUENCE [LARGE SCALE GENOMIC DNA]</scope>
</reference>
<dbReference type="OMA" id="CGWLEKF"/>
<gene>
    <name evidence="1" type="ORF">TCLT_LOCUS4138</name>
</gene>
<evidence type="ECO:0000313" key="2">
    <source>
        <dbReference type="Proteomes" id="UP000276776"/>
    </source>
</evidence>
<dbReference type="AlphaFoldDB" id="A0A0N5CV29"/>
<proteinExistence type="predicted"/>
<name>A0A0N5CV29_THECL</name>